<dbReference type="InterPro" id="IPR052184">
    <property type="entry name" value="SDR_enzymes"/>
</dbReference>
<dbReference type="InterPro" id="IPR002347">
    <property type="entry name" value="SDR_fam"/>
</dbReference>
<evidence type="ECO:0000313" key="1">
    <source>
        <dbReference type="EMBL" id="KAK5995079.1"/>
    </source>
</evidence>
<dbReference type="InterPro" id="IPR036291">
    <property type="entry name" value="NAD(P)-bd_dom_sf"/>
</dbReference>
<evidence type="ECO:0000313" key="2">
    <source>
        <dbReference type="Proteomes" id="UP001338125"/>
    </source>
</evidence>
<sequence>MSIVLITGANRGIALGLAKLYAARDNTTVIGTARNLSKATELASAPSGKNSKVIVVQYEAGTRTAGKDLVSQLTASGIDHIDILVASGGTGDHWGPVLTTPADTAEEFFTINSLGNLILFQAAYPLLEKSQKPQFVFISSSIASTGDMEKVPFLGTAYGASKAWTNHLVKRVHVEHPNLISYAIHPGWVQTDMGNSAGAAHGIGNASITVDESVSSLTKQIDGATRDETSGKLINYDGSTWSW</sequence>
<proteinExistence type="predicted"/>
<reference evidence="1 2" key="1">
    <citation type="submission" date="2024-01" db="EMBL/GenBank/DDBJ databases">
        <title>Complete genome of Cladobotryum mycophilum ATHUM6906.</title>
        <authorList>
            <person name="Christinaki A.C."/>
            <person name="Myridakis A.I."/>
            <person name="Kouvelis V.N."/>
        </authorList>
    </citation>
    <scope>NUCLEOTIDE SEQUENCE [LARGE SCALE GENOMIC DNA]</scope>
    <source>
        <strain evidence="1 2">ATHUM6906</strain>
    </source>
</reference>
<dbReference type="PANTHER" id="PTHR45458:SF1">
    <property type="entry name" value="SHORT CHAIN DEHYDROGENASE"/>
    <property type="match status" value="1"/>
</dbReference>
<protein>
    <submittedName>
        <fullName evidence="1">Norsolorinic acid ketoreductase nor1</fullName>
    </submittedName>
</protein>
<organism evidence="1 2">
    <name type="scientific">Cladobotryum mycophilum</name>
    <dbReference type="NCBI Taxonomy" id="491253"/>
    <lineage>
        <taxon>Eukaryota</taxon>
        <taxon>Fungi</taxon>
        <taxon>Dikarya</taxon>
        <taxon>Ascomycota</taxon>
        <taxon>Pezizomycotina</taxon>
        <taxon>Sordariomycetes</taxon>
        <taxon>Hypocreomycetidae</taxon>
        <taxon>Hypocreales</taxon>
        <taxon>Hypocreaceae</taxon>
        <taxon>Cladobotryum</taxon>
    </lineage>
</organism>
<keyword evidence="2" id="KW-1185">Reference proteome</keyword>
<dbReference type="Proteomes" id="UP001338125">
    <property type="component" value="Unassembled WGS sequence"/>
</dbReference>
<dbReference type="PANTHER" id="PTHR45458">
    <property type="entry name" value="SHORT-CHAIN DEHYDROGENASE/REDUCTASE SDR"/>
    <property type="match status" value="1"/>
</dbReference>
<name>A0ABR0SSE5_9HYPO</name>
<accession>A0ABR0SSE5</accession>
<dbReference type="PRINTS" id="PR00081">
    <property type="entry name" value="GDHRDH"/>
</dbReference>
<dbReference type="SUPFAM" id="SSF51735">
    <property type="entry name" value="NAD(P)-binding Rossmann-fold domains"/>
    <property type="match status" value="1"/>
</dbReference>
<dbReference type="Gene3D" id="3.40.50.720">
    <property type="entry name" value="NAD(P)-binding Rossmann-like Domain"/>
    <property type="match status" value="1"/>
</dbReference>
<comment type="caution">
    <text evidence="1">The sequence shown here is derived from an EMBL/GenBank/DDBJ whole genome shotgun (WGS) entry which is preliminary data.</text>
</comment>
<gene>
    <name evidence="1" type="ORF">PT974_03472</name>
</gene>
<dbReference type="EMBL" id="JAVFKD010000004">
    <property type="protein sequence ID" value="KAK5995079.1"/>
    <property type="molecule type" value="Genomic_DNA"/>
</dbReference>
<dbReference type="CDD" id="cd05325">
    <property type="entry name" value="carb_red_sniffer_like_SDR_c"/>
    <property type="match status" value="1"/>
</dbReference>
<dbReference type="Pfam" id="PF00106">
    <property type="entry name" value="adh_short"/>
    <property type="match status" value="1"/>
</dbReference>